<proteinExistence type="predicted"/>
<organism evidence="2 3">
    <name type="scientific">Mucilaginibacter pineti</name>
    <dbReference type="NCBI Taxonomy" id="1391627"/>
    <lineage>
        <taxon>Bacteria</taxon>
        <taxon>Pseudomonadati</taxon>
        <taxon>Bacteroidota</taxon>
        <taxon>Sphingobacteriia</taxon>
        <taxon>Sphingobacteriales</taxon>
        <taxon>Sphingobacteriaceae</taxon>
        <taxon>Mucilaginibacter</taxon>
    </lineage>
</organism>
<evidence type="ECO:0000313" key="3">
    <source>
        <dbReference type="Proteomes" id="UP000199072"/>
    </source>
</evidence>
<name>A0A1G7AQT7_9SPHI</name>
<protein>
    <submittedName>
        <fullName evidence="2">Uncharacterized protein</fullName>
    </submittedName>
</protein>
<evidence type="ECO:0000313" key="2">
    <source>
        <dbReference type="EMBL" id="SDE17248.1"/>
    </source>
</evidence>
<dbReference type="AlphaFoldDB" id="A0A1G7AQT7"/>
<gene>
    <name evidence="2" type="ORF">SAMN05216464_104218</name>
</gene>
<evidence type="ECO:0000256" key="1">
    <source>
        <dbReference type="SAM" id="SignalP"/>
    </source>
</evidence>
<feature type="signal peptide" evidence="1">
    <location>
        <begin position="1"/>
        <end position="25"/>
    </location>
</feature>
<dbReference type="Proteomes" id="UP000199072">
    <property type="component" value="Unassembled WGS sequence"/>
</dbReference>
<accession>A0A1G7AQT7</accession>
<dbReference type="EMBL" id="FNAI01000004">
    <property type="protein sequence ID" value="SDE17248.1"/>
    <property type="molecule type" value="Genomic_DNA"/>
</dbReference>
<feature type="chain" id="PRO_5011506333" evidence="1">
    <location>
        <begin position="26"/>
        <end position="133"/>
    </location>
</feature>
<keyword evidence="3" id="KW-1185">Reference proteome</keyword>
<dbReference type="RefSeq" id="WP_091149334.1">
    <property type="nucleotide sequence ID" value="NZ_FNAI01000004.1"/>
</dbReference>
<keyword evidence="1" id="KW-0732">Signal</keyword>
<reference evidence="2 3" key="1">
    <citation type="submission" date="2016-10" db="EMBL/GenBank/DDBJ databases">
        <authorList>
            <person name="de Groot N.N."/>
        </authorList>
    </citation>
    <scope>NUCLEOTIDE SEQUENCE [LARGE SCALE GENOMIC DNA]</scope>
    <source>
        <strain evidence="2 3">47C3B</strain>
    </source>
</reference>
<sequence>MKKTAILLILLSSAFVSLNSFKSVAVTDKKVNSAFTQTIKTANFGYTVGPNYQGVITLKYGPTGVYTSVTAVLTGVANMQMTLVSHSPGTFDNVDQWKGDYVAADGTEYIVTFSVTGGNGNWQISNVSPSTIV</sequence>